<dbReference type="OrthoDB" id="5242013at2"/>
<keyword evidence="1" id="KW-0067">ATP-binding</keyword>
<dbReference type="GO" id="GO:0005524">
    <property type="term" value="F:ATP binding"/>
    <property type="evidence" value="ECO:0007669"/>
    <property type="project" value="UniProtKB-KW"/>
</dbReference>
<dbReference type="InterPro" id="IPR036890">
    <property type="entry name" value="HATPase_C_sf"/>
</dbReference>
<name>A0A369L8I4_9ACTN</name>
<reference evidence="1 2" key="1">
    <citation type="journal article" date="2018" name="Elife">
        <title>Discovery and characterization of a prevalent human gut bacterial enzyme sufficient for the inactivation of a family of plant toxins.</title>
        <authorList>
            <person name="Koppel N."/>
            <person name="Bisanz J.E."/>
            <person name="Pandelia M.E."/>
            <person name="Turnbaugh P.J."/>
            <person name="Balskus E.P."/>
        </authorList>
    </citation>
    <scope>NUCLEOTIDE SEQUENCE [LARGE SCALE GENOMIC DNA]</scope>
    <source>
        <strain evidence="2">anaerobia AP69FAA</strain>
    </source>
</reference>
<proteinExistence type="predicted"/>
<dbReference type="Proteomes" id="UP000253792">
    <property type="component" value="Unassembled WGS sequence"/>
</dbReference>
<dbReference type="Gene3D" id="3.30.565.10">
    <property type="entry name" value="Histidine kinase-like ATPase, C-terminal domain"/>
    <property type="match status" value="1"/>
</dbReference>
<dbReference type="EMBL" id="PPTP01000005">
    <property type="protein sequence ID" value="RDB55372.1"/>
    <property type="molecule type" value="Genomic_DNA"/>
</dbReference>
<dbReference type="GeneID" id="82935646"/>
<accession>A0A369L8I4</accession>
<sequence>MGDGNLASFIEDVCGEGHLRVETDLGGGFVRLRSSEAERRQAAQDIRSSEDIIIEMLRNARDAHASNIFVACTREGSTRRIVMIDDGDGVPKHLQRTVFEPRVTSKLDSMHMDKWGVHGRGMALYSIAVNAESATISASDSGLGSAFVIQTDLNKLPEKTDQSSFPTFELNEAGTVAVRGPKNILRTACEFAIESRAAVNVFIGSSTDIAATLYAFGLGKLSAEDRLSGKNDSRLPICKRLSACSSLSAFHQTAESLGLLMSERSARRILDGQIAPLSPLLAKIKIDGFQTTHALEREGAESQGKTANATSRHAKGLKLADEDAARFARQISQAYAELADAYYLDANIEPHIRVSKDAIRITIPVLMQS</sequence>
<keyword evidence="2" id="KW-1185">Reference proteome</keyword>
<dbReference type="RefSeq" id="WP_042434185.1">
    <property type="nucleotide sequence ID" value="NZ_CABKQR010000001.1"/>
</dbReference>
<dbReference type="Pfam" id="PF13589">
    <property type="entry name" value="HATPase_c_3"/>
    <property type="match status" value="1"/>
</dbReference>
<comment type="caution">
    <text evidence="1">The sequence shown here is derived from an EMBL/GenBank/DDBJ whole genome shotgun (WGS) entry which is preliminary data.</text>
</comment>
<evidence type="ECO:0000313" key="2">
    <source>
        <dbReference type="Proteomes" id="UP000253792"/>
    </source>
</evidence>
<organism evidence="1 2">
    <name type="scientific">Senegalimassilia anaerobia</name>
    <dbReference type="NCBI Taxonomy" id="1473216"/>
    <lineage>
        <taxon>Bacteria</taxon>
        <taxon>Bacillati</taxon>
        <taxon>Actinomycetota</taxon>
        <taxon>Coriobacteriia</taxon>
        <taxon>Coriobacteriales</taxon>
        <taxon>Coriobacteriaceae</taxon>
        <taxon>Senegalimassilia</taxon>
    </lineage>
</organism>
<dbReference type="SUPFAM" id="SSF55874">
    <property type="entry name" value="ATPase domain of HSP90 chaperone/DNA topoisomerase II/histidine kinase"/>
    <property type="match status" value="1"/>
</dbReference>
<dbReference type="AlphaFoldDB" id="A0A369L8I4"/>
<keyword evidence="1" id="KW-0547">Nucleotide-binding</keyword>
<evidence type="ECO:0000313" key="1">
    <source>
        <dbReference type="EMBL" id="RDB55372.1"/>
    </source>
</evidence>
<protein>
    <submittedName>
        <fullName evidence="1">ATP-binding protein</fullName>
    </submittedName>
</protein>
<dbReference type="STRING" id="1034345.GCA_000236865_00188"/>
<gene>
    <name evidence="1" type="ORF">C1880_06705</name>
</gene>